<protein>
    <submittedName>
        <fullName evidence="2">Putative effector protein</fullName>
    </submittedName>
</protein>
<sequence>MRACVLALAPLDPGLETESLIRADPPRTVAPAQPYSPHRRASSACLARREFGIILESESYMIALQTATVLVRIHTHKFPVFIAAKMVADEFTRVTNWLLLLFVLMGPANPERHTRTGKRSSLASLRLDWDFDSSKTPEQRSSPNGTCNFGKRRKAEKPKVSASITGSRPNPTSQNSSQNFSDSKDIIEG</sequence>
<comment type="caution">
    <text evidence="2">The sequence shown here is derived from an EMBL/GenBank/DDBJ whole genome shotgun (WGS) entry which is preliminary data.</text>
</comment>
<proteinExistence type="predicted"/>
<dbReference type="Proteomes" id="UP000015441">
    <property type="component" value="Unassembled WGS sequence"/>
</dbReference>
<evidence type="ECO:0000313" key="3">
    <source>
        <dbReference type="Proteomes" id="UP000015441"/>
    </source>
</evidence>
<dbReference type="EMBL" id="CAUH01001365">
    <property type="protein sequence ID" value="CCU75465.1"/>
    <property type="molecule type" value="Genomic_DNA"/>
</dbReference>
<dbReference type="HOGENOM" id="CLU_1434238_0_0_1"/>
<gene>
    <name evidence="2" type="ORF">BGHDH14_bghG001365000003001</name>
</gene>
<reference evidence="2 3" key="1">
    <citation type="journal article" date="2010" name="Science">
        <title>Genome expansion and gene loss in powdery mildew fungi reveal tradeoffs in extreme parasitism.</title>
        <authorList>
            <person name="Spanu P.D."/>
            <person name="Abbott J.C."/>
            <person name="Amselem J."/>
            <person name="Burgis T.A."/>
            <person name="Soanes D.M."/>
            <person name="Stueber K."/>
            <person name="Ver Loren van Themaat E."/>
            <person name="Brown J.K.M."/>
            <person name="Butcher S.A."/>
            <person name="Gurr S.J."/>
            <person name="Lebrun M.-H."/>
            <person name="Ridout C.J."/>
            <person name="Schulze-Lefert P."/>
            <person name="Talbot N.J."/>
            <person name="Ahmadinejad N."/>
            <person name="Ametz C."/>
            <person name="Barton G.R."/>
            <person name="Benjdia M."/>
            <person name="Bidzinski P."/>
            <person name="Bindschedler L.V."/>
            <person name="Both M."/>
            <person name="Brewer M.T."/>
            <person name="Cadle-Davidson L."/>
            <person name="Cadle-Davidson M.M."/>
            <person name="Collemare J."/>
            <person name="Cramer R."/>
            <person name="Frenkel O."/>
            <person name="Godfrey D."/>
            <person name="Harriman J."/>
            <person name="Hoede C."/>
            <person name="King B.C."/>
            <person name="Klages S."/>
            <person name="Kleemann J."/>
            <person name="Knoll D."/>
            <person name="Koti P.S."/>
            <person name="Kreplak J."/>
            <person name="Lopez-Ruiz F.J."/>
            <person name="Lu X."/>
            <person name="Maekawa T."/>
            <person name="Mahanil S."/>
            <person name="Micali C."/>
            <person name="Milgroom M.G."/>
            <person name="Montana G."/>
            <person name="Noir S."/>
            <person name="O'Connell R.J."/>
            <person name="Oberhaensli S."/>
            <person name="Parlange F."/>
            <person name="Pedersen C."/>
            <person name="Quesneville H."/>
            <person name="Reinhardt R."/>
            <person name="Rott M."/>
            <person name="Sacristan S."/>
            <person name="Schmidt S.M."/>
            <person name="Schoen M."/>
            <person name="Skamnioti P."/>
            <person name="Sommer H."/>
            <person name="Stephens A."/>
            <person name="Takahara H."/>
            <person name="Thordal-Christensen H."/>
            <person name="Vigouroux M."/>
            <person name="Wessling R."/>
            <person name="Wicker T."/>
            <person name="Panstruga R."/>
        </authorList>
    </citation>
    <scope>NUCLEOTIDE SEQUENCE [LARGE SCALE GENOMIC DNA]</scope>
    <source>
        <strain evidence="2">DH14</strain>
    </source>
</reference>
<organism evidence="2 3">
    <name type="scientific">Blumeria graminis f. sp. hordei (strain DH14)</name>
    <name type="common">Barley powdery mildew</name>
    <name type="synonym">Oidium monilioides f. sp. hordei</name>
    <dbReference type="NCBI Taxonomy" id="546991"/>
    <lineage>
        <taxon>Eukaryota</taxon>
        <taxon>Fungi</taxon>
        <taxon>Dikarya</taxon>
        <taxon>Ascomycota</taxon>
        <taxon>Pezizomycotina</taxon>
        <taxon>Leotiomycetes</taxon>
        <taxon>Erysiphales</taxon>
        <taxon>Erysiphaceae</taxon>
        <taxon>Blumeria</taxon>
        <taxon>Blumeria hordei</taxon>
    </lineage>
</organism>
<dbReference type="InParanoid" id="N1J645"/>
<evidence type="ECO:0000313" key="2">
    <source>
        <dbReference type="EMBL" id="CCU75465.1"/>
    </source>
</evidence>
<keyword evidence="3" id="KW-1185">Reference proteome</keyword>
<name>N1J645_BLUG1</name>
<accession>N1J645</accession>
<dbReference type="AlphaFoldDB" id="N1J645"/>
<feature type="region of interest" description="Disordered" evidence="1">
    <location>
        <begin position="133"/>
        <end position="189"/>
    </location>
</feature>
<evidence type="ECO:0000256" key="1">
    <source>
        <dbReference type="SAM" id="MobiDB-lite"/>
    </source>
</evidence>
<feature type="compositionally biased region" description="Polar residues" evidence="1">
    <location>
        <begin position="162"/>
        <end position="181"/>
    </location>
</feature>